<keyword evidence="4" id="KW-1185">Reference proteome</keyword>
<dbReference type="AlphaFoldDB" id="A0A917JU21"/>
<evidence type="ECO:0000313" key="3">
    <source>
        <dbReference type="Proteomes" id="UP000597989"/>
    </source>
</evidence>
<reference evidence="1 4" key="2">
    <citation type="journal article" date="2019" name="Int. J. Syst. Evol. Microbiol.">
        <title>The Global Catalogue of Microorganisms (GCM) 10K type strain sequencing project: providing services to taxonomists for standard genome sequencing and annotation.</title>
        <authorList>
            <consortium name="The Broad Institute Genomics Platform"/>
            <consortium name="The Broad Institute Genome Sequencing Center for Infectious Disease"/>
            <person name="Wu L."/>
            <person name="Ma J."/>
        </authorList>
    </citation>
    <scope>NUCLEOTIDE SEQUENCE [LARGE SCALE GENOMIC DNA]</scope>
    <source>
        <strain evidence="1 4">JCM 10664</strain>
    </source>
</reference>
<evidence type="ECO:0000313" key="1">
    <source>
        <dbReference type="EMBL" id="GAA0517573.1"/>
    </source>
</evidence>
<accession>A0A917JU21</accession>
<protein>
    <submittedName>
        <fullName evidence="2">Uncharacterized protein</fullName>
    </submittedName>
</protein>
<sequence>MLAIYLNDHFAGATSGAALAKRVARNHHADEFGSRLTAVAREIKRDRTALRQIMRVLGVRPARYKIVAAWLAEKFGRLKPNGGLVRRTRLSALLELEALCLGVQGKAAGWRTLLAVHDQYPRLDEQALRGLLARAHHQFDELENMRARTATALGS</sequence>
<organism evidence="2 3">
    <name type="scientific">Saccharopolyspora thermophila</name>
    <dbReference type="NCBI Taxonomy" id="89367"/>
    <lineage>
        <taxon>Bacteria</taxon>
        <taxon>Bacillati</taxon>
        <taxon>Actinomycetota</taxon>
        <taxon>Actinomycetes</taxon>
        <taxon>Pseudonocardiales</taxon>
        <taxon>Pseudonocardiaceae</taxon>
        <taxon>Saccharopolyspora</taxon>
    </lineage>
</organism>
<proteinExistence type="predicted"/>
<reference evidence="1" key="4">
    <citation type="submission" date="2023-12" db="EMBL/GenBank/DDBJ databases">
        <authorList>
            <person name="Sun Q."/>
            <person name="Inoue M."/>
        </authorList>
    </citation>
    <scope>NUCLEOTIDE SEQUENCE</scope>
    <source>
        <strain evidence="1">JCM 10664</strain>
    </source>
</reference>
<evidence type="ECO:0000313" key="4">
    <source>
        <dbReference type="Proteomes" id="UP001500220"/>
    </source>
</evidence>
<dbReference type="Proteomes" id="UP001500220">
    <property type="component" value="Unassembled WGS sequence"/>
</dbReference>
<dbReference type="EMBL" id="BMMT01000006">
    <property type="protein sequence ID" value="GGI84241.1"/>
    <property type="molecule type" value="Genomic_DNA"/>
</dbReference>
<comment type="caution">
    <text evidence="2">The sequence shown here is derived from an EMBL/GenBank/DDBJ whole genome shotgun (WGS) entry which is preliminary data.</text>
</comment>
<evidence type="ECO:0000313" key="2">
    <source>
        <dbReference type="EMBL" id="GGI84241.1"/>
    </source>
</evidence>
<dbReference type="EMBL" id="BAAAHC010000008">
    <property type="protein sequence ID" value="GAA0517573.1"/>
    <property type="molecule type" value="Genomic_DNA"/>
</dbReference>
<dbReference type="Proteomes" id="UP000597989">
    <property type="component" value="Unassembled WGS sequence"/>
</dbReference>
<reference evidence="2 3" key="1">
    <citation type="journal article" date="2014" name="Int. J. Syst. Evol. Microbiol.">
        <title>Complete genome sequence of Corynebacterium casei LMG S-19264T (=DSM 44701T), isolated from a smear-ripened cheese.</title>
        <authorList>
            <consortium name="US DOE Joint Genome Institute (JGI-PGF)"/>
            <person name="Walter F."/>
            <person name="Albersmeier A."/>
            <person name="Kalinowski J."/>
            <person name="Ruckert C."/>
        </authorList>
    </citation>
    <scope>NUCLEOTIDE SEQUENCE [LARGE SCALE GENOMIC DNA]</scope>
    <source>
        <strain evidence="2 3">CGMCC 4.7206</strain>
    </source>
</reference>
<reference evidence="2" key="3">
    <citation type="submission" date="2020-09" db="EMBL/GenBank/DDBJ databases">
        <authorList>
            <person name="Sun Q."/>
            <person name="Zhou Y."/>
        </authorList>
    </citation>
    <scope>NUCLEOTIDE SEQUENCE</scope>
    <source>
        <strain evidence="2">CGMCC 4.7206</strain>
    </source>
</reference>
<gene>
    <name evidence="1" type="ORF">GCM10009545_19500</name>
    <name evidence="2" type="ORF">GCM10011581_21750</name>
</gene>
<name>A0A917JU21_9PSEU</name>